<dbReference type="GO" id="GO:0051087">
    <property type="term" value="F:protein-folding chaperone binding"/>
    <property type="evidence" value="ECO:0007669"/>
    <property type="project" value="InterPro"/>
</dbReference>
<proteinExistence type="predicted"/>
<evidence type="ECO:0000256" key="1">
    <source>
        <dbReference type="SAM" id="MobiDB-lite"/>
    </source>
</evidence>
<protein>
    <recommendedName>
        <fullName evidence="4">BAG domain-containing protein</fullName>
    </recommendedName>
</protein>
<dbReference type="SUPFAM" id="SSF63491">
    <property type="entry name" value="BAG domain"/>
    <property type="match status" value="1"/>
</dbReference>
<evidence type="ECO:0000313" key="2">
    <source>
        <dbReference type="EMBL" id="KIK34702.1"/>
    </source>
</evidence>
<dbReference type="EMBL" id="KN835715">
    <property type="protein sequence ID" value="KIK34702.1"/>
    <property type="molecule type" value="Genomic_DNA"/>
</dbReference>
<sequence>MPFTIPLGLRFPSCSSIARQQAEFRALFTISTRPVSESGTILQLFELTSRSHNSLLAAIRMPGTLRDPSVLSQSEHLLKDMIVSHFMEEHRLMAEHQSEVHNALQAILAHLSEDTTVKTPTESDPATSPTATSTTAVDVNEEGPIPLQKGNADSDTPEEPSASPANIASSPFQISSITARLETLLATFQFPAELDFSPALETADVFALTYTPANSPVLTQAHALSLLFADLDNVPSFGSDVVRNARRAAVIRVDQALQKLDEGVEERRGRARAKKADPVTVPVDQPAHPNDGEPLEDVDHFRESSRCRIPPSTTPVTPPKPKVLIMVLRTIQFENFVRAGY</sequence>
<feature type="compositionally biased region" description="Low complexity" evidence="1">
    <location>
        <begin position="119"/>
        <end position="136"/>
    </location>
</feature>
<dbReference type="Gene3D" id="1.20.58.120">
    <property type="entry name" value="BAG domain"/>
    <property type="match status" value="1"/>
</dbReference>
<name>A0A0D0AK93_9AGAM</name>
<accession>A0A0D0AK93</accession>
<gene>
    <name evidence="2" type="ORF">CY34DRAFT_812750</name>
</gene>
<dbReference type="STRING" id="930992.A0A0D0AK93"/>
<organism evidence="2 3">
    <name type="scientific">Suillus luteus UH-Slu-Lm8-n1</name>
    <dbReference type="NCBI Taxonomy" id="930992"/>
    <lineage>
        <taxon>Eukaryota</taxon>
        <taxon>Fungi</taxon>
        <taxon>Dikarya</taxon>
        <taxon>Basidiomycota</taxon>
        <taxon>Agaricomycotina</taxon>
        <taxon>Agaricomycetes</taxon>
        <taxon>Agaricomycetidae</taxon>
        <taxon>Boletales</taxon>
        <taxon>Suillineae</taxon>
        <taxon>Suillaceae</taxon>
        <taxon>Suillus</taxon>
    </lineage>
</organism>
<evidence type="ECO:0000313" key="3">
    <source>
        <dbReference type="Proteomes" id="UP000054485"/>
    </source>
</evidence>
<dbReference type="InParanoid" id="A0A0D0AK93"/>
<dbReference type="Proteomes" id="UP000054485">
    <property type="component" value="Unassembled WGS sequence"/>
</dbReference>
<reference evidence="3" key="2">
    <citation type="submission" date="2015-01" db="EMBL/GenBank/DDBJ databases">
        <title>Evolutionary Origins and Diversification of the Mycorrhizal Mutualists.</title>
        <authorList>
            <consortium name="DOE Joint Genome Institute"/>
            <consortium name="Mycorrhizal Genomics Consortium"/>
            <person name="Kohler A."/>
            <person name="Kuo A."/>
            <person name="Nagy L.G."/>
            <person name="Floudas D."/>
            <person name="Copeland A."/>
            <person name="Barry K.W."/>
            <person name="Cichocki N."/>
            <person name="Veneault-Fourrey C."/>
            <person name="LaButti K."/>
            <person name="Lindquist E.A."/>
            <person name="Lipzen A."/>
            <person name="Lundell T."/>
            <person name="Morin E."/>
            <person name="Murat C."/>
            <person name="Riley R."/>
            <person name="Ohm R."/>
            <person name="Sun H."/>
            <person name="Tunlid A."/>
            <person name="Henrissat B."/>
            <person name="Grigoriev I.V."/>
            <person name="Hibbett D.S."/>
            <person name="Martin F."/>
        </authorList>
    </citation>
    <scope>NUCLEOTIDE SEQUENCE [LARGE SCALE GENOMIC DNA]</scope>
    <source>
        <strain evidence="3">UH-Slu-Lm8-n1</strain>
    </source>
</reference>
<dbReference type="InterPro" id="IPR036533">
    <property type="entry name" value="BAG_dom_sf"/>
</dbReference>
<feature type="region of interest" description="Disordered" evidence="1">
    <location>
        <begin position="116"/>
        <end position="169"/>
    </location>
</feature>
<evidence type="ECO:0008006" key="4">
    <source>
        <dbReference type="Google" id="ProtNLM"/>
    </source>
</evidence>
<dbReference type="HOGENOM" id="CLU_943907_0_0_1"/>
<reference evidence="2 3" key="1">
    <citation type="submission" date="2014-04" db="EMBL/GenBank/DDBJ databases">
        <authorList>
            <consortium name="DOE Joint Genome Institute"/>
            <person name="Kuo A."/>
            <person name="Ruytinx J."/>
            <person name="Rineau F."/>
            <person name="Colpaert J."/>
            <person name="Kohler A."/>
            <person name="Nagy L.G."/>
            <person name="Floudas D."/>
            <person name="Copeland A."/>
            <person name="Barry K.W."/>
            <person name="Cichocki N."/>
            <person name="Veneault-Fourrey C."/>
            <person name="LaButti K."/>
            <person name="Lindquist E.A."/>
            <person name="Lipzen A."/>
            <person name="Lundell T."/>
            <person name="Morin E."/>
            <person name="Murat C."/>
            <person name="Sun H."/>
            <person name="Tunlid A."/>
            <person name="Henrissat B."/>
            <person name="Grigoriev I.V."/>
            <person name="Hibbett D.S."/>
            <person name="Martin F."/>
            <person name="Nordberg H.P."/>
            <person name="Cantor M.N."/>
            <person name="Hua S.X."/>
        </authorList>
    </citation>
    <scope>NUCLEOTIDE SEQUENCE [LARGE SCALE GENOMIC DNA]</scope>
    <source>
        <strain evidence="2 3">UH-Slu-Lm8-n1</strain>
    </source>
</reference>
<feature type="region of interest" description="Disordered" evidence="1">
    <location>
        <begin position="267"/>
        <end position="293"/>
    </location>
</feature>
<keyword evidence="3" id="KW-1185">Reference proteome</keyword>
<feature type="compositionally biased region" description="Low complexity" evidence="1">
    <location>
        <begin position="159"/>
        <end position="169"/>
    </location>
</feature>
<dbReference type="AlphaFoldDB" id="A0A0D0AK93"/>